<protein>
    <submittedName>
        <fullName evidence="2">Uncharacterized protein</fullName>
    </submittedName>
</protein>
<gene>
    <name evidence="2" type="ORF">NEOLEDRAFT_1138410</name>
</gene>
<evidence type="ECO:0000313" key="3">
    <source>
        <dbReference type="Proteomes" id="UP000076761"/>
    </source>
</evidence>
<keyword evidence="1" id="KW-0472">Membrane</keyword>
<organism evidence="2 3">
    <name type="scientific">Neolentinus lepideus HHB14362 ss-1</name>
    <dbReference type="NCBI Taxonomy" id="1314782"/>
    <lineage>
        <taxon>Eukaryota</taxon>
        <taxon>Fungi</taxon>
        <taxon>Dikarya</taxon>
        <taxon>Basidiomycota</taxon>
        <taxon>Agaricomycotina</taxon>
        <taxon>Agaricomycetes</taxon>
        <taxon>Gloeophyllales</taxon>
        <taxon>Gloeophyllaceae</taxon>
        <taxon>Neolentinus</taxon>
    </lineage>
</organism>
<proteinExistence type="predicted"/>
<dbReference type="EMBL" id="KV425599">
    <property type="protein sequence ID" value="KZT22075.1"/>
    <property type="molecule type" value="Genomic_DNA"/>
</dbReference>
<dbReference type="InParanoid" id="A0A165Q8Q3"/>
<evidence type="ECO:0000256" key="1">
    <source>
        <dbReference type="SAM" id="Phobius"/>
    </source>
</evidence>
<dbReference type="AlphaFoldDB" id="A0A165Q8Q3"/>
<keyword evidence="1" id="KW-1133">Transmembrane helix</keyword>
<accession>A0A165Q8Q3</accession>
<keyword evidence="1" id="KW-0812">Transmembrane</keyword>
<dbReference type="Proteomes" id="UP000076761">
    <property type="component" value="Unassembled WGS sequence"/>
</dbReference>
<name>A0A165Q8Q3_9AGAM</name>
<reference evidence="2 3" key="1">
    <citation type="journal article" date="2016" name="Mol. Biol. Evol.">
        <title>Comparative Genomics of Early-Diverging Mushroom-Forming Fungi Provides Insights into the Origins of Lignocellulose Decay Capabilities.</title>
        <authorList>
            <person name="Nagy L.G."/>
            <person name="Riley R."/>
            <person name="Tritt A."/>
            <person name="Adam C."/>
            <person name="Daum C."/>
            <person name="Floudas D."/>
            <person name="Sun H."/>
            <person name="Yadav J.S."/>
            <person name="Pangilinan J."/>
            <person name="Larsson K.H."/>
            <person name="Matsuura K."/>
            <person name="Barry K."/>
            <person name="Labutti K."/>
            <person name="Kuo R."/>
            <person name="Ohm R.A."/>
            <person name="Bhattacharya S.S."/>
            <person name="Shirouzu T."/>
            <person name="Yoshinaga Y."/>
            <person name="Martin F.M."/>
            <person name="Grigoriev I.V."/>
            <person name="Hibbett D.S."/>
        </authorList>
    </citation>
    <scope>NUCLEOTIDE SEQUENCE [LARGE SCALE GENOMIC DNA]</scope>
    <source>
        <strain evidence="2 3">HHB14362 ss-1</strain>
    </source>
</reference>
<sequence length="165" mass="18223">MQNNEHQILSVSLEEHLVECLGPLPALLPTDLSRQLTECLHSASVKRQEGATPTIPHGLLSSISKWSRTESGRAALSTHAPSLDLRNYDMISLLAGTRTSPDRKFPLYAPESDAREEERVRVINDRKAITTLLNAILSVCGAGFASWYAAGQVRWRDEWVSGVLC</sequence>
<keyword evidence="3" id="KW-1185">Reference proteome</keyword>
<feature type="transmembrane region" description="Helical" evidence="1">
    <location>
        <begin position="128"/>
        <end position="150"/>
    </location>
</feature>
<dbReference type="OrthoDB" id="3193718at2759"/>
<evidence type="ECO:0000313" key="2">
    <source>
        <dbReference type="EMBL" id="KZT22075.1"/>
    </source>
</evidence>